<evidence type="ECO:0000256" key="5">
    <source>
        <dbReference type="ARBA" id="ARBA00023273"/>
    </source>
</evidence>
<reference evidence="8" key="2">
    <citation type="submission" date="2020-11" db="EMBL/GenBank/DDBJ databases">
        <authorList>
            <person name="McCartney M.A."/>
            <person name="Auch B."/>
            <person name="Kono T."/>
            <person name="Mallez S."/>
            <person name="Becker A."/>
            <person name="Gohl D.M."/>
            <person name="Silverstein K.A.T."/>
            <person name="Koren S."/>
            <person name="Bechman K.B."/>
            <person name="Herman A."/>
            <person name="Abrahante J.E."/>
            <person name="Garbe J."/>
        </authorList>
    </citation>
    <scope>NUCLEOTIDE SEQUENCE</scope>
    <source>
        <strain evidence="8">Duluth1</strain>
        <tissue evidence="8">Whole animal</tissue>
    </source>
</reference>
<dbReference type="Pfam" id="PF07162">
    <property type="entry name" value="B9-C2"/>
    <property type="match status" value="1"/>
</dbReference>
<comment type="caution">
    <text evidence="8">The sequence shown here is derived from an EMBL/GenBank/DDBJ whole genome shotgun (WGS) entry which is preliminary data.</text>
</comment>
<accession>A0A9D4RBT7</accession>
<keyword evidence="3" id="KW-0970">Cilium biogenesis/degradation</keyword>
<evidence type="ECO:0000256" key="6">
    <source>
        <dbReference type="ARBA" id="ARBA00038411"/>
    </source>
</evidence>
<dbReference type="OrthoDB" id="431939at2759"/>
<evidence type="ECO:0000256" key="2">
    <source>
        <dbReference type="ARBA" id="ARBA00022490"/>
    </source>
</evidence>
<evidence type="ECO:0000256" key="3">
    <source>
        <dbReference type="ARBA" id="ARBA00022794"/>
    </source>
</evidence>
<organism evidence="8 9">
    <name type="scientific">Dreissena polymorpha</name>
    <name type="common">Zebra mussel</name>
    <name type="synonym">Mytilus polymorpha</name>
    <dbReference type="NCBI Taxonomy" id="45954"/>
    <lineage>
        <taxon>Eukaryota</taxon>
        <taxon>Metazoa</taxon>
        <taxon>Spiralia</taxon>
        <taxon>Lophotrochozoa</taxon>
        <taxon>Mollusca</taxon>
        <taxon>Bivalvia</taxon>
        <taxon>Autobranchia</taxon>
        <taxon>Heteroconchia</taxon>
        <taxon>Euheterodonta</taxon>
        <taxon>Imparidentia</taxon>
        <taxon>Neoheterodontei</taxon>
        <taxon>Myida</taxon>
        <taxon>Dreissenoidea</taxon>
        <taxon>Dreissenidae</taxon>
        <taxon>Dreissena</taxon>
    </lineage>
</organism>
<proteinExistence type="inferred from homology"/>
<comment type="similarity">
    <text evidence="6">Belongs to the B9D family.</text>
</comment>
<protein>
    <recommendedName>
        <fullName evidence="7">B9 domain-containing protein 1</fullName>
    </recommendedName>
</protein>
<dbReference type="PANTHER" id="PTHR12968:SF1">
    <property type="entry name" value="B9 DOMAIN-CONTAINING PROTEIN 1"/>
    <property type="match status" value="1"/>
</dbReference>
<dbReference type="GO" id="GO:0036038">
    <property type="term" value="C:MKS complex"/>
    <property type="evidence" value="ECO:0007669"/>
    <property type="project" value="TreeGrafter"/>
</dbReference>
<keyword evidence="5" id="KW-0966">Cell projection</keyword>
<dbReference type="PROSITE" id="PS51381">
    <property type="entry name" value="C2_B9"/>
    <property type="match status" value="1"/>
</dbReference>
<dbReference type="AlphaFoldDB" id="A0A9D4RBT7"/>
<comment type="subcellular location">
    <subcellularLocation>
        <location evidence="1">Cytoplasm</location>
        <location evidence="1">Cytoskeleton</location>
        <location evidence="1">Cilium basal body</location>
    </subcellularLocation>
</comment>
<dbReference type="EMBL" id="JAIWYP010000002">
    <property type="protein sequence ID" value="KAH3862636.1"/>
    <property type="molecule type" value="Genomic_DNA"/>
</dbReference>
<keyword evidence="4" id="KW-0206">Cytoskeleton</keyword>
<evidence type="ECO:0000313" key="8">
    <source>
        <dbReference type="EMBL" id="KAH3862636.1"/>
    </source>
</evidence>
<evidence type="ECO:0000256" key="7">
    <source>
        <dbReference type="ARBA" id="ARBA00039274"/>
    </source>
</evidence>
<dbReference type="PANTHER" id="PTHR12968">
    <property type="entry name" value="B9 DOMAIN-CONTAINING"/>
    <property type="match status" value="1"/>
</dbReference>
<reference evidence="8" key="1">
    <citation type="journal article" date="2019" name="bioRxiv">
        <title>The Genome of the Zebra Mussel, Dreissena polymorpha: A Resource for Invasive Species Research.</title>
        <authorList>
            <person name="McCartney M.A."/>
            <person name="Auch B."/>
            <person name="Kono T."/>
            <person name="Mallez S."/>
            <person name="Zhang Y."/>
            <person name="Obille A."/>
            <person name="Becker A."/>
            <person name="Abrahante J.E."/>
            <person name="Garbe J."/>
            <person name="Badalamenti J.P."/>
            <person name="Herman A."/>
            <person name="Mangelson H."/>
            <person name="Liachko I."/>
            <person name="Sullivan S."/>
            <person name="Sone E.D."/>
            <person name="Koren S."/>
            <person name="Silverstein K.A.T."/>
            <person name="Beckman K.B."/>
            <person name="Gohl D.M."/>
        </authorList>
    </citation>
    <scope>NUCLEOTIDE SEQUENCE</scope>
    <source>
        <strain evidence="8">Duluth1</strain>
        <tissue evidence="8">Whole animal</tissue>
    </source>
</reference>
<dbReference type="Proteomes" id="UP000828390">
    <property type="component" value="Unassembled WGS sequence"/>
</dbReference>
<name>A0A9D4RBT7_DREPO</name>
<evidence type="ECO:0000313" key="9">
    <source>
        <dbReference type="Proteomes" id="UP000828390"/>
    </source>
</evidence>
<dbReference type="InterPro" id="IPR010796">
    <property type="entry name" value="C2_B9-type_dom"/>
</dbReference>
<keyword evidence="9" id="KW-1185">Reference proteome</keyword>
<evidence type="ECO:0000256" key="1">
    <source>
        <dbReference type="ARBA" id="ARBA00004120"/>
    </source>
</evidence>
<dbReference type="GO" id="GO:0060271">
    <property type="term" value="P:cilium assembly"/>
    <property type="evidence" value="ECO:0007669"/>
    <property type="project" value="TreeGrafter"/>
</dbReference>
<evidence type="ECO:0000256" key="4">
    <source>
        <dbReference type="ARBA" id="ARBA00023212"/>
    </source>
</evidence>
<gene>
    <name evidence="8" type="ORF">DPMN_025606</name>
</gene>
<sequence>MASSSVFLVMVSGQIESAEFPEFDEIYLRYNLHYGQDWLVTSGLEEGISQVAKKSQDDRQQIVWNFPIDVTFKSTNPHGWPQLVVHCYGSDFWGTEVSRGYGVCHIPITPGKHKLKIPMFVPESSSLLQKFTSWFLSRRPEYVDARVIARGEGREVTRVRSQGFVNISFNVIMKDMKKLGYDVLPSDVSTVNVPENVGTTATEA</sequence>
<keyword evidence="2" id="KW-0963">Cytoplasm</keyword>